<accession>A0ABD1WZ95</accession>
<organism evidence="1 2">
    <name type="scientific">Forsythia ovata</name>
    <dbReference type="NCBI Taxonomy" id="205694"/>
    <lineage>
        <taxon>Eukaryota</taxon>
        <taxon>Viridiplantae</taxon>
        <taxon>Streptophyta</taxon>
        <taxon>Embryophyta</taxon>
        <taxon>Tracheophyta</taxon>
        <taxon>Spermatophyta</taxon>
        <taxon>Magnoliopsida</taxon>
        <taxon>eudicotyledons</taxon>
        <taxon>Gunneridae</taxon>
        <taxon>Pentapetalae</taxon>
        <taxon>asterids</taxon>
        <taxon>lamiids</taxon>
        <taxon>Lamiales</taxon>
        <taxon>Oleaceae</taxon>
        <taxon>Forsythieae</taxon>
        <taxon>Forsythia</taxon>
    </lineage>
</organism>
<proteinExistence type="predicted"/>
<reference evidence="2" key="1">
    <citation type="submission" date="2024-07" db="EMBL/GenBank/DDBJ databases">
        <title>Two chromosome-level genome assemblies of Korean endemic species Abeliophyllum distichum and Forsythia ovata (Oleaceae).</title>
        <authorList>
            <person name="Jang H."/>
        </authorList>
    </citation>
    <scope>NUCLEOTIDE SEQUENCE [LARGE SCALE GENOMIC DNA]</scope>
</reference>
<name>A0ABD1WZ95_9LAMI</name>
<dbReference type="Proteomes" id="UP001604277">
    <property type="component" value="Unassembled WGS sequence"/>
</dbReference>
<gene>
    <name evidence="1" type="ORF">Fot_08486</name>
</gene>
<keyword evidence="2" id="KW-1185">Reference proteome</keyword>
<evidence type="ECO:0000313" key="1">
    <source>
        <dbReference type="EMBL" id="KAL2554867.1"/>
    </source>
</evidence>
<protein>
    <submittedName>
        <fullName evidence="1">Uncharacterized protein</fullName>
    </submittedName>
</protein>
<dbReference type="AlphaFoldDB" id="A0ABD1WZ95"/>
<comment type="caution">
    <text evidence="1">The sequence shown here is derived from an EMBL/GenBank/DDBJ whole genome shotgun (WGS) entry which is preliminary data.</text>
</comment>
<sequence>MYFCNPGLPRGRAIFLGYCGQLICNTYVVRPGSNLCGPLRPEAGLHLYDSVGPPHLEEELFGSRDRDSLAEAKSDIVVKSIDKSTNMDVEHKKLMLSNNA</sequence>
<evidence type="ECO:0000313" key="2">
    <source>
        <dbReference type="Proteomes" id="UP001604277"/>
    </source>
</evidence>
<dbReference type="EMBL" id="JBFOLJ010000002">
    <property type="protein sequence ID" value="KAL2554867.1"/>
    <property type="molecule type" value="Genomic_DNA"/>
</dbReference>